<feature type="region of interest" description="Disordered" evidence="3">
    <location>
        <begin position="110"/>
        <end position="146"/>
    </location>
</feature>
<evidence type="ECO:0000256" key="1">
    <source>
        <dbReference type="ARBA" id="ARBA00005965"/>
    </source>
</evidence>
<feature type="domain" description="Atg6/beclin coiled-coil" evidence="5">
    <location>
        <begin position="166"/>
        <end position="294"/>
    </location>
</feature>
<evidence type="ECO:0000313" key="6">
    <source>
        <dbReference type="EMBL" id="SLM34226.1"/>
    </source>
</evidence>
<dbReference type="GO" id="GO:0000407">
    <property type="term" value="C:phagophore assembly site"/>
    <property type="evidence" value="ECO:0007669"/>
    <property type="project" value="TreeGrafter"/>
</dbReference>
<feature type="domain" description="Atg6 BARA" evidence="4">
    <location>
        <begin position="297"/>
        <end position="492"/>
    </location>
</feature>
<dbReference type="EMBL" id="FWEW01000263">
    <property type="protein sequence ID" value="SLM34226.1"/>
    <property type="molecule type" value="Genomic_DNA"/>
</dbReference>
<dbReference type="AlphaFoldDB" id="A0A1W5CTP4"/>
<accession>A0A1W5CTP4</accession>
<dbReference type="InterPro" id="IPR040455">
    <property type="entry name" value="Atg6_BARA"/>
</dbReference>
<dbReference type="InterPro" id="IPR038274">
    <property type="entry name" value="Atg6/Beclin_C_sf"/>
</dbReference>
<dbReference type="GO" id="GO:0030674">
    <property type="term" value="F:protein-macromolecule adaptor activity"/>
    <property type="evidence" value="ECO:0007669"/>
    <property type="project" value="TreeGrafter"/>
</dbReference>
<dbReference type="Pfam" id="PF17675">
    <property type="entry name" value="APG6_N"/>
    <property type="match status" value="1"/>
</dbReference>
<feature type="region of interest" description="Disordered" evidence="3">
    <location>
        <begin position="30"/>
        <end position="50"/>
    </location>
</feature>
<dbReference type="GO" id="GO:0043548">
    <property type="term" value="F:phosphatidylinositol 3-kinase binding"/>
    <property type="evidence" value="ECO:0007669"/>
    <property type="project" value="TreeGrafter"/>
</dbReference>
<evidence type="ECO:0000259" key="4">
    <source>
        <dbReference type="Pfam" id="PF04111"/>
    </source>
</evidence>
<dbReference type="Proteomes" id="UP000192927">
    <property type="component" value="Unassembled WGS sequence"/>
</dbReference>
<feature type="coiled-coil region" evidence="2">
    <location>
        <begin position="231"/>
        <end position="258"/>
    </location>
</feature>
<keyword evidence="2" id="KW-0175">Coiled coil</keyword>
<dbReference type="PANTHER" id="PTHR12768">
    <property type="entry name" value="BECLIN 1"/>
    <property type="match status" value="1"/>
</dbReference>
<dbReference type="GO" id="GO:0034271">
    <property type="term" value="C:phosphatidylinositol 3-kinase complex, class III, type I"/>
    <property type="evidence" value="ECO:0007669"/>
    <property type="project" value="TreeGrafter"/>
</dbReference>
<protein>
    <submittedName>
        <fullName evidence="6">Atg6/Beclin</fullName>
    </submittedName>
</protein>
<dbReference type="Pfam" id="PF04111">
    <property type="entry name" value="APG6"/>
    <property type="match status" value="1"/>
</dbReference>
<name>A0A1W5CTP4_9LECA</name>
<dbReference type="InterPro" id="IPR007243">
    <property type="entry name" value="Atg6/Beclin"/>
</dbReference>
<feature type="region of interest" description="Disordered" evidence="3">
    <location>
        <begin position="377"/>
        <end position="400"/>
    </location>
</feature>
<dbReference type="Gene3D" id="6.10.250.3110">
    <property type="match status" value="1"/>
</dbReference>
<sequence>MNCQKCRTPLKLDNSLQDLNPAAFELLVGSTGNTLDRNTTPSRPPYPQERRDLYDRVSQDASSPVFKRVVPAPRHFMESQAAMVASTKARQKESAAMSFVMLTDSHIAPHQTLANGSNDPQRKRKPSRDVGPTTFNESSKQSLPHQVESTVRLFEIMSSRSDIDHPICTECTELLLTSLQARLASSTKERDAYITFLRDMNNNVPTDEEVAKARAGLAKAKTAESEAFSELLALEKEKAILDDELADLEAESRALDLEEEAFWRSRNAFALKLSSFQNERDALNASYDHDAQQLERLQRTNVYNDTFCIGHDGYFGTINGLRLGRLPPPQNVEWAEINAAWGMTSLLLATVAEKLSFTFRGYRIKPMGSTSKIEKIEYPSSSAPASNAPPSSETPQQPKFSSLELYSSGDLPLGRMFIHRRFDAAMVAFLECLRQLGEFVEKGHTTNADFRGAPHQPGGLKLPYEIRKDKIGDASIKLGASQDEAWTRACNTLPRRKPTHHSIRPGHSTSTVLWCAPGSETYIILRMIRLIPGPAVVRLLREASVFVSSHLAIIGDGLLAGGRFAWLDDALAVEVANANNHQTTWGVLRAALVALDDYMEVNEQVGAAEFTIFDGGTEVGTGLIGMR</sequence>
<dbReference type="InterPro" id="IPR041691">
    <property type="entry name" value="Atg6/beclin_CC"/>
</dbReference>
<organism evidence="6 7">
    <name type="scientific">Lasallia pustulata</name>
    <dbReference type="NCBI Taxonomy" id="136370"/>
    <lineage>
        <taxon>Eukaryota</taxon>
        <taxon>Fungi</taxon>
        <taxon>Dikarya</taxon>
        <taxon>Ascomycota</taxon>
        <taxon>Pezizomycotina</taxon>
        <taxon>Lecanoromycetes</taxon>
        <taxon>OSLEUM clade</taxon>
        <taxon>Umbilicariomycetidae</taxon>
        <taxon>Umbilicariales</taxon>
        <taxon>Umbilicariaceae</taxon>
        <taxon>Lasallia</taxon>
    </lineage>
</organism>
<evidence type="ECO:0000256" key="2">
    <source>
        <dbReference type="SAM" id="Coils"/>
    </source>
</evidence>
<keyword evidence="7" id="KW-1185">Reference proteome</keyword>
<dbReference type="GO" id="GO:0045324">
    <property type="term" value="P:late endosome to vacuole transport"/>
    <property type="evidence" value="ECO:0007669"/>
    <property type="project" value="TreeGrafter"/>
</dbReference>
<dbReference type="GO" id="GO:0034272">
    <property type="term" value="C:phosphatidylinositol 3-kinase complex, class III, type II"/>
    <property type="evidence" value="ECO:0007669"/>
    <property type="project" value="TreeGrafter"/>
</dbReference>
<dbReference type="GO" id="GO:0000423">
    <property type="term" value="P:mitophagy"/>
    <property type="evidence" value="ECO:0007669"/>
    <property type="project" value="TreeGrafter"/>
</dbReference>
<evidence type="ECO:0000313" key="7">
    <source>
        <dbReference type="Proteomes" id="UP000192927"/>
    </source>
</evidence>
<feature type="compositionally biased region" description="Polar residues" evidence="3">
    <location>
        <begin position="133"/>
        <end position="146"/>
    </location>
</feature>
<evidence type="ECO:0000256" key="3">
    <source>
        <dbReference type="SAM" id="MobiDB-lite"/>
    </source>
</evidence>
<dbReference type="PANTHER" id="PTHR12768:SF4">
    <property type="entry name" value="BECLIN-1"/>
    <property type="match status" value="1"/>
</dbReference>
<dbReference type="GO" id="GO:0000045">
    <property type="term" value="P:autophagosome assembly"/>
    <property type="evidence" value="ECO:0007669"/>
    <property type="project" value="TreeGrafter"/>
</dbReference>
<feature type="compositionally biased region" description="Low complexity" evidence="3">
    <location>
        <begin position="379"/>
        <end position="391"/>
    </location>
</feature>
<proteinExistence type="inferred from homology"/>
<evidence type="ECO:0000259" key="5">
    <source>
        <dbReference type="Pfam" id="PF17675"/>
    </source>
</evidence>
<comment type="similarity">
    <text evidence="1">Belongs to the beclin family.</text>
</comment>
<reference evidence="7" key="1">
    <citation type="submission" date="2017-03" db="EMBL/GenBank/DDBJ databases">
        <authorList>
            <person name="Sharma R."/>
            <person name="Thines M."/>
        </authorList>
    </citation>
    <scope>NUCLEOTIDE SEQUENCE [LARGE SCALE GENOMIC DNA]</scope>
</reference>
<dbReference type="Gene3D" id="1.10.418.40">
    <property type="entry name" value="Autophagy protein 6/Beclin 1"/>
    <property type="match status" value="1"/>
</dbReference>
<dbReference type="FunFam" id="1.10.418.40:FF:000005">
    <property type="entry name" value="Autophagy protein Apg6, putative"/>
    <property type="match status" value="1"/>
</dbReference>
<feature type="compositionally biased region" description="Polar residues" evidence="3">
    <location>
        <begin position="30"/>
        <end position="41"/>
    </location>
</feature>
<dbReference type="GO" id="GO:0006995">
    <property type="term" value="P:cellular response to nitrogen starvation"/>
    <property type="evidence" value="ECO:0007669"/>
    <property type="project" value="TreeGrafter"/>
</dbReference>